<proteinExistence type="predicted"/>
<name>N2A6N0_9FIRM</name>
<organism evidence="1 2">
    <name type="scientific">Eubacterium plexicaudatum ASF492</name>
    <dbReference type="NCBI Taxonomy" id="1235802"/>
    <lineage>
        <taxon>Bacteria</taxon>
        <taxon>Bacillati</taxon>
        <taxon>Bacillota</taxon>
        <taxon>Clostridia</taxon>
        <taxon>Eubacteriales</taxon>
        <taxon>Eubacteriaceae</taxon>
        <taxon>Eubacterium</taxon>
    </lineage>
</organism>
<keyword evidence="2" id="KW-1185">Reference proteome</keyword>
<dbReference type="AlphaFoldDB" id="N2A6N0"/>
<dbReference type="GO" id="GO:1904047">
    <property type="term" value="F:S-adenosyl-L-methionine binding"/>
    <property type="evidence" value="ECO:0007669"/>
    <property type="project" value="TreeGrafter"/>
</dbReference>
<dbReference type="InterPro" id="IPR049539">
    <property type="entry name" value="SPL"/>
</dbReference>
<dbReference type="GO" id="GO:0042601">
    <property type="term" value="C:endospore-forming forespore"/>
    <property type="evidence" value="ECO:0007669"/>
    <property type="project" value="TreeGrafter"/>
</dbReference>
<dbReference type="OrthoDB" id="21362at2"/>
<evidence type="ECO:0008006" key="3">
    <source>
        <dbReference type="Google" id="ProtNLM"/>
    </source>
</evidence>
<dbReference type="Proteomes" id="UP000012589">
    <property type="component" value="Unassembled WGS sequence"/>
</dbReference>
<dbReference type="InterPro" id="IPR035994">
    <property type="entry name" value="Nucleoside_phosphorylase_sf"/>
</dbReference>
<dbReference type="GO" id="GO:0003913">
    <property type="term" value="F:DNA photolyase activity"/>
    <property type="evidence" value="ECO:0007669"/>
    <property type="project" value="TreeGrafter"/>
</dbReference>
<dbReference type="STRING" id="1235802.C823_04351"/>
<dbReference type="GO" id="GO:0051539">
    <property type="term" value="F:4 iron, 4 sulfur cluster binding"/>
    <property type="evidence" value="ECO:0007669"/>
    <property type="project" value="TreeGrafter"/>
</dbReference>
<accession>N2A6N0</accession>
<dbReference type="GO" id="GO:0009116">
    <property type="term" value="P:nucleoside metabolic process"/>
    <property type="evidence" value="ECO:0007669"/>
    <property type="project" value="InterPro"/>
</dbReference>
<dbReference type="EMBL" id="AQFT01000127">
    <property type="protein sequence ID" value="EMZ21750.1"/>
    <property type="molecule type" value="Genomic_DNA"/>
</dbReference>
<dbReference type="HOGENOM" id="CLU_082375_0_0_9"/>
<dbReference type="PANTHER" id="PTHR37822">
    <property type="entry name" value="SPORE PHOTOPRODUCT LYASE-RELATED"/>
    <property type="match status" value="1"/>
</dbReference>
<evidence type="ECO:0000313" key="2">
    <source>
        <dbReference type="Proteomes" id="UP000012589"/>
    </source>
</evidence>
<protein>
    <recommendedName>
        <fullName evidence="3">Nucleoside phosphorylase domain-containing protein</fullName>
    </recommendedName>
</protein>
<dbReference type="PATRIC" id="fig|1235802.3.peg.4621"/>
<evidence type="ECO:0000313" key="1">
    <source>
        <dbReference type="EMBL" id="EMZ21750.1"/>
    </source>
</evidence>
<dbReference type="Gene3D" id="3.40.50.1580">
    <property type="entry name" value="Nucleoside phosphorylase domain"/>
    <property type="match status" value="1"/>
</dbReference>
<dbReference type="eggNOG" id="COG0775">
    <property type="taxonomic scope" value="Bacteria"/>
</dbReference>
<sequence>MIYLFTALYGEAQMFIERFHLKKQMDGTRFQQFRSESGQILLTVSGVGEIAAAAAVSSVCTQVPPGQHDFLLNVGICAGVPDGHGIYYIRKLTELTTGKTFYPDLLYIHGLPEAELWTVMKPWRRAAQTDGMAEAYSHDTGAESGLKLYDMEAAAIYQAGAYFFSPHQMMFVKVISDSGEGETLGTADARNCLQAYGKDLCGLLERLLRIVQMENRPEQAVQYGETEQWFQRLCADLHCSKAMADLLRQYVRYASLSGIDYCQVVQKLYEENRLPCGNKREGKQCFEELKQRLF</sequence>
<reference evidence="1 2" key="1">
    <citation type="journal article" date="2014" name="Genome Announc.">
        <title>Draft genome sequences of the altered schaedler flora, a defined bacterial community from gnotobiotic mice.</title>
        <authorList>
            <person name="Wannemuehler M.J."/>
            <person name="Overstreet A.M."/>
            <person name="Ward D.V."/>
            <person name="Phillips G.J."/>
        </authorList>
    </citation>
    <scope>NUCLEOTIDE SEQUENCE [LARGE SCALE GENOMIC DNA]</scope>
    <source>
        <strain evidence="1 2">ASF492</strain>
    </source>
</reference>
<dbReference type="SUPFAM" id="SSF53167">
    <property type="entry name" value="Purine and uridine phosphorylases"/>
    <property type="match status" value="1"/>
</dbReference>
<dbReference type="PANTHER" id="PTHR37822:SF2">
    <property type="entry name" value="SPORE PHOTOPRODUCT LYASE"/>
    <property type="match status" value="1"/>
</dbReference>
<comment type="caution">
    <text evidence="1">The sequence shown here is derived from an EMBL/GenBank/DDBJ whole genome shotgun (WGS) entry which is preliminary data.</text>
</comment>
<gene>
    <name evidence="1" type="ORF">C823_04351</name>
</gene>